<evidence type="ECO:0000313" key="2">
    <source>
        <dbReference type="EMBL" id="SFE49986.1"/>
    </source>
</evidence>
<evidence type="ECO:0000313" key="3">
    <source>
        <dbReference type="Proteomes" id="UP000199119"/>
    </source>
</evidence>
<dbReference type="STRING" id="1177982.SAMN04489711_102361"/>
<dbReference type="Pfam" id="PF14082">
    <property type="entry name" value="SduA_C"/>
    <property type="match status" value="1"/>
</dbReference>
<evidence type="ECO:0000259" key="1">
    <source>
        <dbReference type="Pfam" id="PF14082"/>
    </source>
</evidence>
<sequence length="469" mass="52912">MASIRPSAFNQRERLDGGPFLVIEAAEPEEEGINVFFTDIPAAERKPDSPIARLLNVCPDRLTIWPLNIREDRDDYLQPKYGTLERIVVARPVIEPYILPETTDDVVGLLEQLPDGFAKDFRFGLGLLWEYRQICETAASLENVSILIVHKGNDAKIDSPFFILGIRRFHELRKELNRIASRHQRDARKDKQFHVYQTLLHAADSAQFPALKKSVRPDALTEMTDGGRQHVTLSKRDRRAAVRMVQDNIEALAESEPRSLLALKNDIELITLNQLIERYQEMLGKGLTESKWQSFFLENPFILSLAFAVPAMLVQGQAYAGGKRLNGSGGKFSDFLYASASTGNLGLIEIKKPQTELLGKSPYRGDDVFGPSTELGGAIAQILDQRFKLQSELPVIKNNMNRYDLHSYAVRCIVVAGMTPQEHQQRKSFELVRNAFAEIVIVTFDELLARLTEIKNALQPIPTLDTVPF</sequence>
<dbReference type="EMBL" id="FONX01000002">
    <property type="protein sequence ID" value="SFE49986.1"/>
    <property type="molecule type" value="Genomic_DNA"/>
</dbReference>
<dbReference type="OrthoDB" id="8973928at2"/>
<dbReference type="RefSeq" id="WP_004883043.1">
    <property type="nucleotide sequence ID" value="NZ_FONX01000002.1"/>
</dbReference>
<dbReference type="AlphaFoldDB" id="A0A1I2B1N8"/>
<keyword evidence="3" id="KW-1185">Reference proteome</keyword>
<reference evidence="3" key="1">
    <citation type="submission" date="2016-10" db="EMBL/GenBank/DDBJ databases">
        <authorList>
            <person name="Varghese N."/>
            <person name="Submissions S."/>
        </authorList>
    </citation>
    <scope>NUCLEOTIDE SEQUENCE [LARGE SCALE GENOMIC DNA]</scope>
    <source>
        <strain evidence="3">DSM 27981</strain>
    </source>
</reference>
<feature type="domain" description="Shedu protein SduA C-terminal" evidence="1">
    <location>
        <begin position="288"/>
        <end position="448"/>
    </location>
</feature>
<dbReference type="InterPro" id="IPR025359">
    <property type="entry name" value="SduA_C"/>
</dbReference>
<protein>
    <recommendedName>
        <fullName evidence="1">Shedu protein SduA C-terminal domain-containing protein</fullName>
    </recommendedName>
</protein>
<gene>
    <name evidence="2" type="ORF">SAMN04489711_102361</name>
</gene>
<organism evidence="2 3">
    <name type="scientific">Paracidovorax wautersii</name>
    <dbReference type="NCBI Taxonomy" id="1177982"/>
    <lineage>
        <taxon>Bacteria</taxon>
        <taxon>Pseudomonadati</taxon>
        <taxon>Pseudomonadota</taxon>
        <taxon>Betaproteobacteria</taxon>
        <taxon>Burkholderiales</taxon>
        <taxon>Comamonadaceae</taxon>
        <taxon>Paracidovorax</taxon>
    </lineage>
</organism>
<accession>A0A1I2B1N8</accession>
<name>A0A1I2B1N8_9BURK</name>
<proteinExistence type="predicted"/>
<dbReference type="Proteomes" id="UP000199119">
    <property type="component" value="Unassembled WGS sequence"/>
</dbReference>